<dbReference type="OrthoDB" id="3766406at2759"/>
<proteinExistence type="predicted"/>
<feature type="region of interest" description="Disordered" evidence="1">
    <location>
        <begin position="447"/>
        <end position="469"/>
    </location>
</feature>
<feature type="compositionally biased region" description="Basic and acidic residues" evidence="1">
    <location>
        <begin position="447"/>
        <end position="460"/>
    </location>
</feature>
<dbReference type="CDD" id="cd09917">
    <property type="entry name" value="F-box_SF"/>
    <property type="match status" value="1"/>
</dbReference>
<evidence type="ECO:0008006" key="4">
    <source>
        <dbReference type="Google" id="ProtNLM"/>
    </source>
</evidence>
<dbReference type="InParanoid" id="E4ZPQ0"/>
<reference evidence="3" key="1">
    <citation type="journal article" date="2011" name="Nat. Commun.">
        <title>Effector diversification within compartments of the Leptosphaeria maculans genome affected by Repeat-Induced Point mutations.</title>
        <authorList>
            <person name="Rouxel T."/>
            <person name="Grandaubert J."/>
            <person name="Hane J.K."/>
            <person name="Hoede C."/>
            <person name="van de Wouw A.P."/>
            <person name="Couloux A."/>
            <person name="Dominguez V."/>
            <person name="Anthouard V."/>
            <person name="Bally P."/>
            <person name="Bourras S."/>
            <person name="Cozijnsen A.J."/>
            <person name="Ciuffetti L.M."/>
            <person name="Degrave A."/>
            <person name="Dilmaghani A."/>
            <person name="Duret L."/>
            <person name="Fudal I."/>
            <person name="Goodwin S.B."/>
            <person name="Gout L."/>
            <person name="Glaser N."/>
            <person name="Linglin J."/>
            <person name="Kema G.H.J."/>
            <person name="Lapalu N."/>
            <person name="Lawrence C.B."/>
            <person name="May K."/>
            <person name="Meyer M."/>
            <person name="Ollivier B."/>
            <person name="Poulain J."/>
            <person name="Schoch C.L."/>
            <person name="Simon A."/>
            <person name="Spatafora J.W."/>
            <person name="Stachowiak A."/>
            <person name="Turgeon B.G."/>
            <person name="Tyler B.M."/>
            <person name="Vincent D."/>
            <person name="Weissenbach J."/>
            <person name="Amselem J."/>
            <person name="Quesneville H."/>
            <person name="Oliver R.P."/>
            <person name="Wincker P."/>
            <person name="Balesdent M.-H."/>
            <person name="Howlett B.J."/>
        </authorList>
    </citation>
    <scope>NUCLEOTIDE SEQUENCE [LARGE SCALE GENOMIC DNA]</scope>
    <source>
        <strain evidence="3">JN3 / isolate v23.1.3 / race Av1-4-5-6-7-8</strain>
    </source>
</reference>
<dbReference type="AlphaFoldDB" id="E4ZPQ0"/>
<dbReference type="EMBL" id="FP929105">
    <property type="protein sequence ID" value="CBX93435.1"/>
    <property type="molecule type" value="Genomic_DNA"/>
</dbReference>
<dbReference type="Proteomes" id="UP000002668">
    <property type="component" value="Genome"/>
</dbReference>
<dbReference type="OMA" id="WLANSCH"/>
<protein>
    <recommendedName>
        <fullName evidence="4">F-box domain-containing protein</fullName>
    </recommendedName>
</protein>
<evidence type="ECO:0000313" key="3">
    <source>
        <dbReference type="Proteomes" id="UP000002668"/>
    </source>
</evidence>
<dbReference type="STRING" id="985895.E4ZPQ0"/>
<accession>E4ZPQ0</accession>
<dbReference type="eggNOG" id="ENOG502SRU9">
    <property type="taxonomic scope" value="Eukaryota"/>
</dbReference>
<organism evidence="3">
    <name type="scientific">Leptosphaeria maculans (strain JN3 / isolate v23.1.3 / race Av1-4-5-6-7-8)</name>
    <name type="common">Blackleg fungus</name>
    <name type="synonym">Phoma lingam</name>
    <dbReference type="NCBI Taxonomy" id="985895"/>
    <lineage>
        <taxon>Eukaryota</taxon>
        <taxon>Fungi</taxon>
        <taxon>Dikarya</taxon>
        <taxon>Ascomycota</taxon>
        <taxon>Pezizomycotina</taxon>
        <taxon>Dothideomycetes</taxon>
        <taxon>Pleosporomycetidae</taxon>
        <taxon>Pleosporales</taxon>
        <taxon>Pleosporineae</taxon>
        <taxon>Leptosphaeriaceae</taxon>
        <taxon>Plenodomus</taxon>
        <taxon>Plenodomus lingam/Leptosphaeria maculans species complex</taxon>
    </lineage>
</organism>
<dbReference type="GeneID" id="13287473"/>
<dbReference type="VEuPathDB" id="FungiDB:LEMA_P043360.1"/>
<keyword evidence="3" id="KW-1185">Reference proteome</keyword>
<evidence type="ECO:0000256" key="1">
    <source>
        <dbReference type="SAM" id="MobiDB-lite"/>
    </source>
</evidence>
<name>E4ZPQ0_LEPMJ</name>
<sequence>MNATQIRQPLALNEVGVEVLQRDEVGIHFIVRVPANFVRVDKGDCAREAVYNSAQCRRVIWRTSDNCSQHPVPRRKPLSAGPLCSLHFHLSAKQENQEPATRANILKLNNLHLRIEVASPLPVLLPTRRAVPHVRFVNPAMLVVTVAQEVVRRLARIFQQRRAPSERCTLDLPVEIILMIAKHLDECALLSLSLACRGRHGLWERSSLSLPLAEKERLLLLLEKDIPSLYYCHLCIKLHHWHGRWSRSIAPWYNERLLCKQSIENHLWLANSCHIPYYHARLVMNHHFYGSEHGLPLHVLDERAQSIHYIRAVAVTSQHARIFRDKLLVLSVMSIRGRQGDAEMLRRHIDNYGNSVCKHLAIGNIPMQLSEVAKSGTAPGQFLVCGPTFGSCTYCLTDYSIEISWQGERKGYNIELHVYRGLGDCRTPFNWHWPSILDHGEELRSVHSPDDRPGIVREQWDQAGSVPQR</sequence>
<gene>
    <name evidence="2" type="ORF">LEMA_P043360.1</name>
</gene>
<evidence type="ECO:0000313" key="2">
    <source>
        <dbReference type="EMBL" id="CBX93435.1"/>
    </source>
</evidence>
<dbReference type="HOGENOM" id="CLU_582738_0_0_1"/>